<keyword evidence="3 7" id="KW-0812">Transmembrane</keyword>
<dbReference type="GO" id="GO:0005886">
    <property type="term" value="C:plasma membrane"/>
    <property type="evidence" value="ECO:0007669"/>
    <property type="project" value="UniProtKB-SubCell"/>
</dbReference>
<dbReference type="EMBL" id="DSMG01000074">
    <property type="protein sequence ID" value="HDX31163.1"/>
    <property type="molecule type" value="Genomic_DNA"/>
</dbReference>
<protein>
    <submittedName>
        <fullName evidence="8">Flippase-like domain-containing protein</fullName>
    </submittedName>
</protein>
<evidence type="ECO:0000313" key="8">
    <source>
        <dbReference type="EMBL" id="HDX31163.1"/>
    </source>
</evidence>
<feature type="transmembrane region" description="Helical" evidence="7">
    <location>
        <begin position="242"/>
        <end position="260"/>
    </location>
</feature>
<dbReference type="Pfam" id="PF03706">
    <property type="entry name" value="LPG_synthase_TM"/>
    <property type="match status" value="1"/>
</dbReference>
<proteinExistence type="predicted"/>
<dbReference type="AlphaFoldDB" id="A0A7C1JA34"/>
<accession>A0A7C1JA34</accession>
<sequence length="339" mass="37655">MWMRILRRLQPLFVALAILFIGMLLHTQWEELQRYEWRIDPGWLVLSAGLMMAAWAVEVLLWLRMLETVGHRLPYWASLRIWFLSAIVRYIPGNIWQPMSLIYLAAQRGVQIEATLTSILLYQLITILAVGPIAAAYLVLTGNWGTFNDVFSEAAPSAIALAPVIVFMAWPRWLLEAVNWGLDRIGRPRLPISLSRPTLLFLFVLSAFDWLLWGAAFYALAFGIGVAALGGNASTMLHLLPLYPVAYAIGFLSFLTPSGLGVREGALYVLLTPLLGGGGATVLALAMRIWTTLGEVVAAGVSVLFSDRVRGIADRRLHAEDTTPARSEPPRERGLHQEP</sequence>
<evidence type="ECO:0000256" key="6">
    <source>
        <dbReference type="SAM" id="MobiDB-lite"/>
    </source>
</evidence>
<feature type="transmembrane region" description="Helical" evidence="7">
    <location>
        <begin position="151"/>
        <end position="170"/>
    </location>
</feature>
<comment type="caution">
    <text evidence="8">The sequence shown here is derived from an EMBL/GenBank/DDBJ whole genome shotgun (WGS) entry which is preliminary data.</text>
</comment>
<reference evidence="8" key="1">
    <citation type="journal article" date="2020" name="mSystems">
        <title>Genome- and Community-Level Interaction Insights into Carbon Utilization and Element Cycling Functions of Hydrothermarchaeota in Hydrothermal Sediment.</title>
        <authorList>
            <person name="Zhou Z."/>
            <person name="Liu Y."/>
            <person name="Xu W."/>
            <person name="Pan J."/>
            <person name="Luo Z.H."/>
            <person name="Li M."/>
        </authorList>
    </citation>
    <scope>NUCLEOTIDE SEQUENCE [LARGE SCALE GENOMIC DNA]</scope>
    <source>
        <strain evidence="8">SpSt-289</strain>
    </source>
</reference>
<feature type="transmembrane region" description="Helical" evidence="7">
    <location>
        <begin position="41"/>
        <end position="61"/>
    </location>
</feature>
<feature type="transmembrane region" description="Helical" evidence="7">
    <location>
        <begin position="266"/>
        <end position="286"/>
    </location>
</feature>
<feature type="transmembrane region" description="Helical" evidence="7">
    <location>
        <begin position="210"/>
        <end position="230"/>
    </location>
</feature>
<keyword evidence="5 7" id="KW-0472">Membrane</keyword>
<comment type="subcellular location">
    <subcellularLocation>
        <location evidence="1">Cell membrane</location>
        <topology evidence="1">Multi-pass membrane protein</topology>
    </subcellularLocation>
</comment>
<evidence type="ECO:0000256" key="7">
    <source>
        <dbReference type="SAM" id="Phobius"/>
    </source>
</evidence>
<dbReference type="InterPro" id="IPR022791">
    <property type="entry name" value="L-PG_synthase/AglD"/>
</dbReference>
<keyword evidence="4 7" id="KW-1133">Transmembrane helix</keyword>
<feature type="transmembrane region" description="Helical" evidence="7">
    <location>
        <begin position="12"/>
        <end position="29"/>
    </location>
</feature>
<evidence type="ECO:0000256" key="4">
    <source>
        <dbReference type="ARBA" id="ARBA00022989"/>
    </source>
</evidence>
<keyword evidence="2" id="KW-1003">Cell membrane</keyword>
<gene>
    <name evidence="8" type="ORF">ENQ20_06665</name>
</gene>
<evidence type="ECO:0000256" key="5">
    <source>
        <dbReference type="ARBA" id="ARBA00023136"/>
    </source>
</evidence>
<feature type="transmembrane region" description="Helical" evidence="7">
    <location>
        <begin position="119"/>
        <end position="139"/>
    </location>
</feature>
<evidence type="ECO:0000256" key="2">
    <source>
        <dbReference type="ARBA" id="ARBA00022475"/>
    </source>
</evidence>
<evidence type="ECO:0000256" key="3">
    <source>
        <dbReference type="ARBA" id="ARBA00022692"/>
    </source>
</evidence>
<name>A0A7C1JA34_9CHLR</name>
<organism evidence="8">
    <name type="scientific">Caldilinea aerophila</name>
    <dbReference type="NCBI Taxonomy" id="133453"/>
    <lineage>
        <taxon>Bacteria</taxon>
        <taxon>Bacillati</taxon>
        <taxon>Chloroflexota</taxon>
        <taxon>Caldilineae</taxon>
        <taxon>Caldilineales</taxon>
        <taxon>Caldilineaceae</taxon>
        <taxon>Caldilinea</taxon>
    </lineage>
</organism>
<evidence type="ECO:0000256" key="1">
    <source>
        <dbReference type="ARBA" id="ARBA00004651"/>
    </source>
</evidence>
<feature type="region of interest" description="Disordered" evidence="6">
    <location>
        <begin position="317"/>
        <end position="339"/>
    </location>
</feature>
<feature type="transmembrane region" description="Helical" evidence="7">
    <location>
        <begin position="73"/>
        <end position="91"/>
    </location>
</feature>